<proteinExistence type="inferred from homology"/>
<comment type="caution">
    <text evidence="5">The sequence shown here is derived from an EMBL/GenBank/DDBJ whole genome shotgun (WGS) entry which is preliminary data.</text>
</comment>
<dbReference type="GO" id="GO:0004553">
    <property type="term" value="F:hydrolase activity, hydrolyzing O-glycosyl compounds"/>
    <property type="evidence" value="ECO:0007669"/>
    <property type="project" value="InterPro"/>
</dbReference>
<dbReference type="Gene3D" id="2.60.40.10">
    <property type="entry name" value="Immunoglobulins"/>
    <property type="match status" value="1"/>
</dbReference>
<reference evidence="5 6" key="1">
    <citation type="submission" date="2018-03" db="EMBL/GenBank/DDBJ databases">
        <title>Lachnoclostridium SNUG30386 gen.nov., sp.nov., isolated from human faeces.</title>
        <authorList>
            <person name="Seo B."/>
            <person name="Jeon K."/>
            <person name="Ko G."/>
        </authorList>
    </citation>
    <scope>NUCLEOTIDE SEQUENCE [LARGE SCALE GENOMIC DNA]</scope>
    <source>
        <strain evidence="5 6">SNUG30386</strain>
    </source>
</reference>
<dbReference type="RefSeq" id="WP_107001688.1">
    <property type="nucleotide sequence ID" value="NZ_PYLO01000006.1"/>
</dbReference>
<keyword evidence="6" id="KW-1185">Reference proteome</keyword>
<evidence type="ECO:0000313" key="5">
    <source>
        <dbReference type="EMBL" id="PST35913.1"/>
    </source>
</evidence>
<dbReference type="InterPro" id="IPR006047">
    <property type="entry name" value="GH13_cat_dom"/>
</dbReference>
<dbReference type="PANTHER" id="PTHR10357">
    <property type="entry name" value="ALPHA-AMYLASE FAMILY MEMBER"/>
    <property type="match status" value="1"/>
</dbReference>
<evidence type="ECO:0000259" key="4">
    <source>
        <dbReference type="SMART" id="SM00642"/>
    </source>
</evidence>
<dbReference type="InterPro" id="IPR013780">
    <property type="entry name" value="Glyco_hydro_b"/>
</dbReference>
<keyword evidence="2" id="KW-0378">Hydrolase</keyword>
<dbReference type="InterPro" id="IPR017853">
    <property type="entry name" value="GH"/>
</dbReference>
<dbReference type="InterPro" id="IPR004185">
    <property type="entry name" value="Glyco_hydro_13_lg-like_dom"/>
</dbReference>
<evidence type="ECO:0000256" key="2">
    <source>
        <dbReference type="ARBA" id="ARBA00022801"/>
    </source>
</evidence>
<keyword evidence="3 5" id="KW-0326">Glycosidase</keyword>
<dbReference type="InterPro" id="IPR013783">
    <property type="entry name" value="Ig-like_fold"/>
</dbReference>
<comment type="similarity">
    <text evidence="1">Belongs to the glycosyl hydrolase 13 family.</text>
</comment>
<dbReference type="CDD" id="cd02857">
    <property type="entry name" value="E_set_CDase_PDE_N"/>
    <property type="match status" value="1"/>
</dbReference>
<evidence type="ECO:0000256" key="3">
    <source>
        <dbReference type="ARBA" id="ARBA00023295"/>
    </source>
</evidence>
<dbReference type="Proteomes" id="UP000241048">
    <property type="component" value="Unassembled WGS sequence"/>
</dbReference>
<dbReference type="SUPFAM" id="SSF81296">
    <property type="entry name" value="E set domains"/>
    <property type="match status" value="1"/>
</dbReference>
<dbReference type="SMART" id="SM00642">
    <property type="entry name" value="Aamy"/>
    <property type="match status" value="1"/>
</dbReference>
<name>A0A2T3FKX4_9CLOT</name>
<gene>
    <name evidence="5" type="ORF">C7U56_13680</name>
</gene>
<organism evidence="5 6">
    <name type="scientific">Clostridium fessum</name>
    <dbReference type="NCBI Taxonomy" id="2126740"/>
    <lineage>
        <taxon>Bacteria</taxon>
        <taxon>Bacillati</taxon>
        <taxon>Bacillota</taxon>
        <taxon>Clostridia</taxon>
        <taxon>Eubacteriales</taxon>
        <taxon>Clostridiaceae</taxon>
        <taxon>Clostridium</taxon>
    </lineage>
</organism>
<dbReference type="SUPFAM" id="SSF51445">
    <property type="entry name" value="(Trans)glycosidases"/>
    <property type="match status" value="1"/>
</dbReference>
<feature type="domain" description="Glycosyl hydrolase family 13 catalytic" evidence="4">
    <location>
        <begin position="158"/>
        <end position="611"/>
    </location>
</feature>
<dbReference type="EMBL" id="PYLO01000006">
    <property type="protein sequence ID" value="PST35913.1"/>
    <property type="molecule type" value="Genomic_DNA"/>
</dbReference>
<dbReference type="CDD" id="cd11338">
    <property type="entry name" value="AmyAc_CMD"/>
    <property type="match status" value="1"/>
</dbReference>
<protein>
    <submittedName>
        <fullName evidence="5">Alpha-glycosidase</fullName>
    </submittedName>
</protein>
<dbReference type="AlphaFoldDB" id="A0A2T3FKX4"/>
<dbReference type="Gene3D" id="2.60.40.1180">
    <property type="entry name" value="Golgi alpha-mannosidase II"/>
    <property type="match status" value="1"/>
</dbReference>
<dbReference type="Pfam" id="PF00128">
    <property type="entry name" value="Alpha-amylase"/>
    <property type="match status" value="2"/>
</dbReference>
<evidence type="ECO:0000256" key="1">
    <source>
        <dbReference type="ARBA" id="ARBA00008061"/>
    </source>
</evidence>
<accession>A0A2T3FKX4</accession>
<dbReference type="Gene3D" id="3.20.20.80">
    <property type="entry name" value="Glycosidases"/>
    <property type="match status" value="1"/>
</dbReference>
<dbReference type="PANTHER" id="PTHR10357:SF210">
    <property type="entry name" value="MALTODEXTRIN GLUCOSIDASE"/>
    <property type="match status" value="1"/>
</dbReference>
<evidence type="ECO:0000313" key="6">
    <source>
        <dbReference type="Proteomes" id="UP000241048"/>
    </source>
</evidence>
<sequence>MEQINRDALFCDETEDYRCPSEADAGEVVTFYFRTEKNGADAVVLLEYDPETGALLQEWQMKRLSWECCAGSVGNGADTNRGIDGSGMADKSDSRFDYYSCALTLGTKTFSYVFQVTWGENVCLYNRIGLTEDAAAHPFRLIPGFHVPEWSKGALMYQIYVDRFCNGDPTNDTETNEYIYLKKPVTRVTDWKEPISTLDVGRFYGGDLQGVLDKLDYLKSLKIEAIYLNPVFVSPSNHKYDCQDYDHIDPHYGVILEDADGLVCPEDTDNDRAHKYMTRTADEQNLEASDAFFARLIEEAHKRGIRVLVDGVFNHCGSFNKWLDAELLYQHAGGYPQGAYVSEDSPYRYFFQFHNENAWPFNDSYDGWWGHATLPKLNYEESPELYQYILGIAKKWVSAPFGADGWRLDVAADLGRSAGMNHQFWRDFRAAVKEANPEAVMIAEHYGSPYDWLKGDQWDTVMNYDAFMEPLSWFLTGMEKHSDEENPALFGDGCAFFEAMRYHMSEMPTASVQCAMNELSNHDHSRFMTRTNRRVGRLASAGAKAAEEGISYGIFRQGVVMQMTWPGAPTIYYGDEAGVCGWTDPDSRRTYPWGGENLELIEFHRYMSGIRKRCPAFRNGSLKALAAGDGYIAYGRFQSAQRAGGACCGVTAVNTGDEWLTLKIPVWQIGACDGAVLRREMMTYEDGYNAGQVEHEVKDGYIEVKIPPVGSIVLTGNDTAL</sequence>
<dbReference type="InterPro" id="IPR014756">
    <property type="entry name" value="Ig_E-set"/>
</dbReference>
<dbReference type="GO" id="GO:0005975">
    <property type="term" value="P:carbohydrate metabolic process"/>
    <property type="evidence" value="ECO:0007669"/>
    <property type="project" value="InterPro"/>
</dbReference>